<dbReference type="EMBL" id="CAIJEN010000014">
    <property type="protein sequence ID" value="CAD0093053.1"/>
    <property type="molecule type" value="Genomic_DNA"/>
</dbReference>
<evidence type="ECO:0000313" key="3">
    <source>
        <dbReference type="Proteomes" id="UP000716446"/>
    </source>
</evidence>
<organism evidence="2 3">
    <name type="scientific">Aureobasidium vineae</name>
    <dbReference type="NCBI Taxonomy" id="2773715"/>
    <lineage>
        <taxon>Eukaryota</taxon>
        <taxon>Fungi</taxon>
        <taxon>Dikarya</taxon>
        <taxon>Ascomycota</taxon>
        <taxon>Pezizomycotina</taxon>
        <taxon>Dothideomycetes</taxon>
        <taxon>Dothideomycetidae</taxon>
        <taxon>Dothideales</taxon>
        <taxon>Saccotheciaceae</taxon>
        <taxon>Aureobasidium</taxon>
    </lineage>
</organism>
<protein>
    <submittedName>
        <fullName evidence="2">Uncharacterized protein</fullName>
    </submittedName>
</protein>
<feature type="region of interest" description="Disordered" evidence="1">
    <location>
        <begin position="1"/>
        <end position="35"/>
    </location>
</feature>
<dbReference type="AlphaFoldDB" id="A0A9N8JSG3"/>
<feature type="compositionally biased region" description="Polar residues" evidence="1">
    <location>
        <begin position="1"/>
        <end position="12"/>
    </location>
</feature>
<evidence type="ECO:0000256" key="1">
    <source>
        <dbReference type="SAM" id="MobiDB-lite"/>
    </source>
</evidence>
<name>A0A9N8JSG3_9PEZI</name>
<comment type="caution">
    <text evidence="2">The sequence shown here is derived from an EMBL/GenBank/DDBJ whole genome shotgun (WGS) entry which is preliminary data.</text>
</comment>
<dbReference type="Proteomes" id="UP000716446">
    <property type="component" value="Unassembled WGS sequence"/>
</dbReference>
<keyword evidence="3" id="KW-1185">Reference proteome</keyword>
<reference evidence="2" key="1">
    <citation type="submission" date="2020-06" db="EMBL/GenBank/DDBJ databases">
        <authorList>
            <person name="Onetto C."/>
        </authorList>
    </citation>
    <scope>NUCLEOTIDE SEQUENCE</scope>
</reference>
<proteinExistence type="predicted"/>
<evidence type="ECO:0000313" key="2">
    <source>
        <dbReference type="EMBL" id="CAD0093053.1"/>
    </source>
</evidence>
<accession>A0A9N8JSG3</accession>
<sequence>MESGNATSHDQNSPPPDEHDEEDVIDPQSPMDPFDWQALETEYLAAMAECKAEEDAHLQDFASLSQFFAVWAETISGREQERSHQRHV</sequence>
<gene>
    <name evidence="2" type="ORF">AWRI4619_LOCUS7608</name>
</gene>